<dbReference type="SUPFAM" id="SSF53756">
    <property type="entry name" value="UDP-Glycosyltransferase/glycogen phosphorylase"/>
    <property type="match status" value="1"/>
</dbReference>
<dbReference type="PANTHER" id="PTHR45947:SF3">
    <property type="entry name" value="SULFOQUINOVOSYL TRANSFERASE SQD2"/>
    <property type="match status" value="1"/>
</dbReference>
<dbReference type="EMBL" id="FXBM01000002">
    <property type="protein sequence ID" value="SMH44891.1"/>
    <property type="molecule type" value="Genomic_DNA"/>
</dbReference>
<dbReference type="GO" id="GO:0016758">
    <property type="term" value="F:hexosyltransferase activity"/>
    <property type="evidence" value="ECO:0007669"/>
    <property type="project" value="TreeGrafter"/>
</dbReference>
<name>A0A1X7P3I0_9MICO</name>
<evidence type="ECO:0000313" key="2">
    <source>
        <dbReference type="EMBL" id="SMH44891.1"/>
    </source>
</evidence>
<dbReference type="Pfam" id="PF20706">
    <property type="entry name" value="GT4-conflict"/>
    <property type="match status" value="1"/>
</dbReference>
<organism evidence="2 3">
    <name type="scientific">Rathayibacter oskolensis</name>
    <dbReference type="NCBI Taxonomy" id="1891671"/>
    <lineage>
        <taxon>Bacteria</taxon>
        <taxon>Bacillati</taxon>
        <taxon>Actinomycetota</taxon>
        <taxon>Actinomycetes</taxon>
        <taxon>Micrococcales</taxon>
        <taxon>Microbacteriaceae</taxon>
        <taxon>Rathayibacter</taxon>
    </lineage>
</organism>
<keyword evidence="3" id="KW-1185">Reference proteome</keyword>
<dbReference type="InterPro" id="IPR050194">
    <property type="entry name" value="Glycosyltransferase_grp1"/>
</dbReference>
<accession>A0A1X7P3I0</accession>
<dbReference type="RefSeq" id="WP_165759613.1">
    <property type="nucleotide sequence ID" value="NZ_FXBM01000002.1"/>
</dbReference>
<gene>
    <name evidence="2" type="ORF">SAMN06295885_2461</name>
</gene>
<proteinExistence type="predicted"/>
<sequence length="371" mass="38604">MPSLAVVSAHTSPLEQPSTGDAGGMNVYLAAVLPELAALGWDVRVLTRGAGSRLLAPGVEVVGVPVAAGDKYSLASSAPEFARAAAGADVVHSHYWVSGLAGALTGAPHVHSMHSSSLAKNARLAAGDVAEPEERIRAERSVLASADAVVVAGAAERDDVVRGYGVDPARVEVVAPGVEARFHPGGGARDDEIVLVGRVQPLKGQLLAVQALARIPREERPVLRLIGGPAPGREGYLREVQEAARAVAEWVRFDGVAGRDAVAARLRRARLALVPSAAETFGLIALEAAASGTPVLARRTTGLVDAVSDGRSGVLIDSDDPGVWAEEIRRLLADPAERARLGRGGVDWAATHSWASTAARLDAVYRRLLLR</sequence>
<dbReference type="AlphaFoldDB" id="A0A1X7P3I0"/>
<keyword evidence="2" id="KW-0808">Transferase</keyword>
<dbReference type="Gene3D" id="3.40.50.2000">
    <property type="entry name" value="Glycogen Phosphorylase B"/>
    <property type="match status" value="2"/>
</dbReference>
<dbReference type="STRING" id="1891671.SAMN06295885_2461"/>
<dbReference type="PANTHER" id="PTHR45947">
    <property type="entry name" value="SULFOQUINOVOSYL TRANSFERASE SQD2"/>
    <property type="match status" value="1"/>
</dbReference>
<evidence type="ECO:0000256" key="1">
    <source>
        <dbReference type="ARBA" id="ARBA00021292"/>
    </source>
</evidence>
<protein>
    <recommendedName>
        <fullName evidence="1">D-inositol 3-phosphate glycosyltransferase</fullName>
    </recommendedName>
</protein>
<dbReference type="Proteomes" id="UP000193711">
    <property type="component" value="Unassembled WGS sequence"/>
</dbReference>
<reference evidence="3" key="1">
    <citation type="submission" date="2017-04" db="EMBL/GenBank/DDBJ databases">
        <authorList>
            <person name="Varghese N."/>
            <person name="Submissions S."/>
        </authorList>
    </citation>
    <scope>NUCLEOTIDE SEQUENCE [LARGE SCALE GENOMIC DNA]</scope>
    <source>
        <strain evidence="3">VKM Ac-2121</strain>
    </source>
</reference>
<evidence type="ECO:0000313" key="3">
    <source>
        <dbReference type="Proteomes" id="UP000193711"/>
    </source>
</evidence>